<reference evidence="1 2" key="2">
    <citation type="submission" date="2018-11" db="EMBL/GenBank/DDBJ databases">
        <authorList>
            <consortium name="Pathogen Informatics"/>
        </authorList>
    </citation>
    <scope>NUCLEOTIDE SEQUENCE [LARGE SCALE GENOMIC DNA]</scope>
</reference>
<dbReference type="WBParaSite" id="GPUH_0000325801-mRNA-1">
    <property type="protein sequence ID" value="GPUH_0000325801-mRNA-1"/>
    <property type="gene ID" value="GPUH_0000325801"/>
</dbReference>
<sequence>MSQSHKSSQGHRAPDERDDLIYCRFLATVFKKPSSTSQKQRNKTVEIRKNEENPWYLKGGTIQHIFDDPHTDTGVVGS</sequence>
<evidence type="ECO:0000313" key="3">
    <source>
        <dbReference type="WBParaSite" id="GPUH_0000325801-mRNA-1"/>
    </source>
</evidence>
<reference evidence="3" key="1">
    <citation type="submission" date="2016-06" db="UniProtKB">
        <authorList>
            <consortium name="WormBaseParasite"/>
        </authorList>
    </citation>
    <scope>IDENTIFICATION</scope>
</reference>
<name>A0A183D3G2_9BILA</name>
<protein>
    <submittedName>
        <fullName evidence="3">DUF3504 domain-containing protein</fullName>
    </submittedName>
</protein>
<evidence type="ECO:0000313" key="1">
    <source>
        <dbReference type="EMBL" id="VDK38705.1"/>
    </source>
</evidence>
<proteinExistence type="predicted"/>
<dbReference type="EMBL" id="UYRT01005440">
    <property type="protein sequence ID" value="VDK38705.1"/>
    <property type="molecule type" value="Genomic_DNA"/>
</dbReference>
<organism evidence="3">
    <name type="scientific">Gongylonema pulchrum</name>
    <dbReference type="NCBI Taxonomy" id="637853"/>
    <lineage>
        <taxon>Eukaryota</taxon>
        <taxon>Metazoa</taxon>
        <taxon>Ecdysozoa</taxon>
        <taxon>Nematoda</taxon>
        <taxon>Chromadorea</taxon>
        <taxon>Rhabditida</taxon>
        <taxon>Spirurina</taxon>
        <taxon>Spiruromorpha</taxon>
        <taxon>Spiruroidea</taxon>
        <taxon>Gongylonematidae</taxon>
        <taxon>Gongylonema</taxon>
    </lineage>
</organism>
<evidence type="ECO:0000313" key="2">
    <source>
        <dbReference type="Proteomes" id="UP000271098"/>
    </source>
</evidence>
<gene>
    <name evidence="1" type="ORF">GPUH_LOCUS3253</name>
</gene>
<accession>A0A183D3G2</accession>
<keyword evidence="2" id="KW-1185">Reference proteome</keyword>
<dbReference type="Proteomes" id="UP000271098">
    <property type="component" value="Unassembled WGS sequence"/>
</dbReference>
<dbReference type="AlphaFoldDB" id="A0A183D3G2"/>